<dbReference type="SUPFAM" id="SSF51338">
    <property type="entry name" value="Composite domain of metallo-dependent hydrolases"/>
    <property type="match status" value="1"/>
</dbReference>
<name>A0A2D2AYU0_9CAUL</name>
<dbReference type="InterPro" id="IPR032466">
    <property type="entry name" value="Metal_Hydrolase"/>
</dbReference>
<dbReference type="EMBL" id="CP024201">
    <property type="protein sequence ID" value="ATQ43152.1"/>
    <property type="molecule type" value="Genomic_DNA"/>
</dbReference>
<reference evidence="3 4" key="1">
    <citation type="submission" date="2017-10" db="EMBL/GenBank/DDBJ databases">
        <title>Genome sequence of Caulobacter mirabilis FWC38.</title>
        <authorList>
            <person name="Fiebig A."/>
            <person name="Crosson S."/>
        </authorList>
    </citation>
    <scope>NUCLEOTIDE SEQUENCE [LARGE SCALE GENOMIC DNA]</scope>
    <source>
        <strain evidence="3 4">FWC 38</strain>
    </source>
</reference>
<evidence type="ECO:0000259" key="2">
    <source>
        <dbReference type="Pfam" id="PF01979"/>
    </source>
</evidence>
<keyword evidence="1" id="KW-0732">Signal</keyword>
<dbReference type="InterPro" id="IPR006680">
    <property type="entry name" value="Amidohydro-rel"/>
</dbReference>
<dbReference type="Gene3D" id="2.30.40.10">
    <property type="entry name" value="Urease, subunit C, domain 1"/>
    <property type="match status" value="1"/>
</dbReference>
<proteinExistence type="predicted"/>
<dbReference type="Pfam" id="PF01979">
    <property type="entry name" value="Amidohydro_1"/>
    <property type="match status" value="1"/>
</dbReference>
<organism evidence="3 4">
    <name type="scientific">Caulobacter mirabilis</name>
    <dbReference type="NCBI Taxonomy" id="69666"/>
    <lineage>
        <taxon>Bacteria</taxon>
        <taxon>Pseudomonadati</taxon>
        <taxon>Pseudomonadota</taxon>
        <taxon>Alphaproteobacteria</taxon>
        <taxon>Caulobacterales</taxon>
        <taxon>Caulobacteraceae</taxon>
        <taxon>Caulobacter</taxon>
    </lineage>
</organism>
<gene>
    <name evidence="3" type="ORF">CSW64_12360</name>
</gene>
<evidence type="ECO:0000313" key="3">
    <source>
        <dbReference type="EMBL" id="ATQ43152.1"/>
    </source>
</evidence>
<dbReference type="GO" id="GO:0016810">
    <property type="term" value="F:hydrolase activity, acting on carbon-nitrogen (but not peptide) bonds"/>
    <property type="evidence" value="ECO:0007669"/>
    <property type="project" value="InterPro"/>
</dbReference>
<evidence type="ECO:0000256" key="1">
    <source>
        <dbReference type="SAM" id="SignalP"/>
    </source>
</evidence>
<feature type="signal peptide" evidence="1">
    <location>
        <begin position="1"/>
        <end position="19"/>
    </location>
</feature>
<sequence length="448" mass="46445">MKRALFAFAALIAASPAAAETVAIVNARIEIGNGTPTLPSGTVVLKDGRIAAVGAGVSAPAGARVIDAKGGVVTPGLVFPSTNLSASEIGGVRSTRDDNSGSLSAGFDISYSFNPASAMIPLARQTGVTTAVVTPTLGGGGGGHAHDGWEGDGRDDFAGGDTHGLPNLFAGQAATITLADGRDQLLKSKVAVVLDLGEDGARAAGGSRGADLVLIRAALEDARLYARNRAAFARGETRELGLSRIDLEALVPVVEGRTPLLLRVHRASDIRQALRLAREEKLKIILEGAEEGWLVADELAAAGVPVILDSQASLPSQFEALGSRLDNAARLQRAGVQIAIMGSRDFNNLRQARLNAGLAVAYGLPREAAIASVTSVPAKIWGLTSTGSLETGKEADVVLWNGDPLETTSWPVAVFIDGVEQPQSTRAFELRDRYARPNASGYPPAYSH</sequence>
<keyword evidence="4" id="KW-1185">Reference proteome</keyword>
<dbReference type="Gene3D" id="3.20.20.140">
    <property type="entry name" value="Metal-dependent hydrolases"/>
    <property type="match status" value="1"/>
</dbReference>
<feature type="chain" id="PRO_5013924670" evidence="1">
    <location>
        <begin position="20"/>
        <end position="448"/>
    </location>
</feature>
<dbReference type="AlphaFoldDB" id="A0A2D2AYU0"/>
<dbReference type="InterPro" id="IPR011059">
    <property type="entry name" value="Metal-dep_hydrolase_composite"/>
</dbReference>
<accession>A0A2D2AYU0</accession>
<dbReference type="KEGG" id="cmb:CSW64_12360"/>
<dbReference type="Proteomes" id="UP000228945">
    <property type="component" value="Chromosome"/>
</dbReference>
<keyword evidence="3" id="KW-0378">Hydrolase</keyword>
<protein>
    <submittedName>
        <fullName evidence="3">Amidohydrolase</fullName>
    </submittedName>
</protein>
<dbReference type="RefSeq" id="WP_099622403.1">
    <property type="nucleotide sequence ID" value="NZ_CP024201.1"/>
</dbReference>
<dbReference type="SUPFAM" id="SSF51556">
    <property type="entry name" value="Metallo-dependent hydrolases"/>
    <property type="match status" value="1"/>
</dbReference>
<dbReference type="OrthoDB" id="9802793at2"/>
<dbReference type="PANTHER" id="PTHR43135:SF3">
    <property type="entry name" value="ALPHA-D-RIBOSE 1-METHYLPHOSPHONATE 5-TRIPHOSPHATE DIPHOSPHATASE"/>
    <property type="match status" value="1"/>
</dbReference>
<dbReference type="PANTHER" id="PTHR43135">
    <property type="entry name" value="ALPHA-D-RIBOSE 1-METHYLPHOSPHONATE 5-TRIPHOSPHATE DIPHOSPHATASE"/>
    <property type="match status" value="1"/>
</dbReference>
<evidence type="ECO:0000313" key="4">
    <source>
        <dbReference type="Proteomes" id="UP000228945"/>
    </source>
</evidence>
<feature type="domain" description="Amidohydrolase-related" evidence="2">
    <location>
        <begin position="303"/>
        <end position="418"/>
    </location>
</feature>
<dbReference type="InterPro" id="IPR051781">
    <property type="entry name" value="Metallo-dep_Hydrolase"/>
</dbReference>